<dbReference type="GO" id="GO:0032259">
    <property type="term" value="P:methylation"/>
    <property type="evidence" value="ECO:0007669"/>
    <property type="project" value="UniProtKB-KW"/>
</dbReference>
<proteinExistence type="predicted"/>
<dbReference type="PANTHER" id="PTHR45036:SF1">
    <property type="entry name" value="METHYLTRANSFERASE LIKE 7A"/>
    <property type="match status" value="1"/>
</dbReference>
<dbReference type="Gene3D" id="3.40.50.150">
    <property type="entry name" value="Vaccinia Virus protein VP39"/>
    <property type="match status" value="1"/>
</dbReference>
<gene>
    <name evidence="2" type="ORF">GGQ55_004952</name>
</gene>
<keyword evidence="2" id="KW-0830">Ubiquinone</keyword>
<feature type="domain" description="Methyltransferase type 11" evidence="1">
    <location>
        <begin position="49"/>
        <end position="145"/>
    </location>
</feature>
<dbReference type="RefSeq" id="WP_179721445.1">
    <property type="nucleotide sequence ID" value="NZ_JACBZT010000001.1"/>
</dbReference>
<dbReference type="InterPro" id="IPR029063">
    <property type="entry name" value="SAM-dependent_MTases_sf"/>
</dbReference>
<accession>A0A853CKS5</accession>
<dbReference type="AlphaFoldDB" id="A0A853CKS5"/>
<dbReference type="InterPro" id="IPR052356">
    <property type="entry name" value="Thiol_S-MT"/>
</dbReference>
<evidence type="ECO:0000313" key="3">
    <source>
        <dbReference type="Proteomes" id="UP000541969"/>
    </source>
</evidence>
<keyword evidence="2" id="KW-0489">Methyltransferase</keyword>
<evidence type="ECO:0000259" key="1">
    <source>
        <dbReference type="Pfam" id="PF08241"/>
    </source>
</evidence>
<dbReference type="Pfam" id="PF08241">
    <property type="entry name" value="Methyltransf_11"/>
    <property type="match status" value="1"/>
</dbReference>
<organism evidence="2 3">
    <name type="scientific">Petropleomorpha daqingensis</name>
    <dbReference type="NCBI Taxonomy" id="2026353"/>
    <lineage>
        <taxon>Bacteria</taxon>
        <taxon>Bacillati</taxon>
        <taxon>Actinomycetota</taxon>
        <taxon>Actinomycetes</taxon>
        <taxon>Geodermatophilales</taxon>
        <taxon>Geodermatophilaceae</taxon>
        <taxon>Petropleomorpha</taxon>
    </lineage>
</organism>
<name>A0A853CKS5_9ACTN</name>
<dbReference type="PANTHER" id="PTHR45036">
    <property type="entry name" value="METHYLTRANSFERASE LIKE 7B"/>
    <property type="match status" value="1"/>
</dbReference>
<reference evidence="2 3" key="1">
    <citation type="submission" date="2020-07" db="EMBL/GenBank/DDBJ databases">
        <title>Sequencing the genomes of 1000 actinobacteria strains.</title>
        <authorList>
            <person name="Klenk H.-P."/>
        </authorList>
    </citation>
    <scope>NUCLEOTIDE SEQUENCE [LARGE SCALE GENOMIC DNA]</scope>
    <source>
        <strain evidence="2 3">DSM 104001</strain>
    </source>
</reference>
<protein>
    <submittedName>
        <fullName evidence="2">Ubiquinone/menaquinone biosynthesis C-methylase UbiE</fullName>
    </submittedName>
</protein>
<sequence length="210" mass="23039">MGPQLTTARARRYFDTHAADYDRSVADVERRLLGDQRGWATSRAHGRVLELAVGTGLNLPRYPDAVSHVLGIDLSEQMLVRARARIADQGLDRAEVRQGDVEHLDLPDSSVDCVVATYSLCTVADPAAVLREARRVLVPGGRLVLVEHGPARTWWIRAVQRLINPFAKRWQSDDLLRVPVPLAEAAGFTITEADQAGVGGLAHRVSAVLR</sequence>
<dbReference type="Proteomes" id="UP000541969">
    <property type="component" value="Unassembled WGS sequence"/>
</dbReference>
<keyword evidence="2" id="KW-0808">Transferase</keyword>
<dbReference type="InterPro" id="IPR013216">
    <property type="entry name" value="Methyltransf_11"/>
</dbReference>
<evidence type="ECO:0000313" key="2">
    <source>
        <dbReference type="EMBL" id="NYJ08674.1"/>
    </source>
</evidence>
<dbReference type="SUPFAM" id="SSF53335">
    <property type="entry name" value="S-adenosyl-L-methionine-dependent methyltransferases"/>
    <property type="match status" value="1"/>
</dbReference>
<dbReference type="CDD" id="cd02440">
    <property type="entry name" value="AdoMet_MTases"/>
    <property type="match status" value="1"/>
</dbReference>
<keyword evidence="3" id="KW-1185">Reference proteome</keyword>
<comment type="caution">
    <text evidence="2">The sequence shown here is derived from an EMBL/GenBank/DDBJ whole genome shotgun (WGS) entry which is preliminary data.</text>
</comment>
<dbReference type="EMBL" id="JACBZT010000001">
    <property type="protein sequence ID" value="NYJ08674.1"/>
    <property type="molecule type" value="Genomic_DNA"/>
</dbReference>
<dbReference type="GO" id="GO:0008757">
    <property type="term" value="F:S-adenosylmethionine-dependent methyltransferase activity"/>
    <property type="evidence" value="ECO:0007669"/>
    <property type="project" value="InterPro"/>
</dbReference>